<evidence type="ECO:0000313" key="1">
    <source>
        <dbReference type="EMBL" id="RIH63896.1"/>
    </source>
</evidence>
<comment type="caution">
    <text evidence="1">The sequence shown here is derived from an EMBL/GenBank/DDBJ whole genome shotgun (WGS) entry which is preliminary data.</text>
</comment>
<evidence type="ECO:0000313" key="2">
    <source>
        <dbReference type="Proteomes" id="UP000266441"/>
    </source>
</evidence>
<sequence>MSYTYHHQKLAGLFPSAGEEIQIPESNTRIRNIRFESHYPRQKHLLKTEDSSFCFEDSKIEENWSFDYPVFVPDDKKNNQAIILLHGLNERDWTKYLPWAYFLAEKTKRTVILFPLAFHINRGKKEWSDPRSMLNLVKSRKSVHQDIIQLSFANAALSNRLTEDPMRFYRAGLQSASDLLQLLDQIKKGNHPLLLKNAQVNFLGYSIGAFLTQILFMANPDNMLANSKAVLFCGGASFNKMSGTSKLIMDNLAYKKLIHFYPNQFESHSNQSSNHNRVKRLEPIIQSFKAMIPLPSFRQIKETAMAGLSKKITAIGLLKDKVIPIHDIRETIKDSRGKTFFTFHWADFPYDYSHENPFPVFKTNQKYAVDKSFDRIFSAISLAIK</sequence>
<keyword evidence="2" id="KW-1185">Reference proteome</keyword>
<accession>A0A399CXF5</accession>
<dbReference type="InterPro" id="IPR046114">
    <property type="entry name" value="DUF6051"/>
</dbReference>
<dbReference type="Pfam" id="PF19519">
    <property type="entry name" value="DUF6051"/>
    <property type="match status" value="1"/>
</dbReference>
<dbReference type="SUPFAM" id="SSF53474">
    <property type="entry name" value="alpha/beta-Hydrolases"/>
    <property type="match status" value="1"/>
</dbReference>
<reference evidence="1 2" key="1">
    <citation type="journal article" date="2015" name="Int. J. Syst. Evol. Microbiol.">
        <title>Mariniphaga sediminis sp. nov., isolated from coastal sediment.</title>
        <authorList>
            <person name="Wang F.Q."/>
            <person name="Shen Q.Y."/>
            <person name="Chen G.J."/>
            <person name="Du Z.J."/>
        </authorList>
    </citation>
    <scope>NUCLEOTIDE SEQUENCE [LARGE SCALE GENOMIC DNA]</scope>
    <source>
        <strain evidence="1 2">SY21</strain>
    </source>
</reference>
<dbReference type="Gene3D" id="3.40.50.1820">
    <property type="entry name" value="alpha/beta hydrolase"/>
    <property type="match status" value="1"/>
</dbReference>
<dbReference type="InterPro" id="IPR029058">
    <property type="entry name" value="AB_hydrolase_fold"/>
</dbReference>
<dbReference type="EMBL" id="QWET01000015">
    <property type="protein sequence ID" value="RIH63896.1"/>
    <property type="molecule type" value="Genomic_DNA"/>
</dbReference>
<dbReference type="OrthoDB" id="5521540at2"/>
<proteinExistence type="predicted"/>
<dbReference type="Proteomes" id="UP000266441">
    <property type="component" value="Unassembled WGS sequence"/>
</dbReference>
<organism evidence="1 2">
    <name type="scientific">Mariniphaga sediminis</name>
    <dbReference type="NCBI Taxonomy" id="1628158"/>
    <lineage>
        <taxon>Bacteria</taxon>
        <taxon>Pseudomonadati</taxon>
        <taxon>Bacteroidota</taxon>
        <taxon>Bacteroidia</taxon>
        <taxon>Marinilabiliales</taxon>
        <taxon>Prolixibacteraceae</taxon>
        <taxon>Mariniphaga</taxon>
    </lineage>
</organism>
<evidence type="ECO:0008006" key="3">
    <source>
        <dbReference type="Google" id="ProtNLM"/>
    </source>
</evidence>
<gene>
    <name evidence="1" type="ORF">D1164_17310</name>
</gene>
<dbReference type="RefSeq" id="WP_119351151.1">
    <property type="nucleotide sequence ID" value="NZ_JBFHKJ010000069.1"/>
</dbReference>
<name>A0A399CXF5_9BACT</name>
<dbReference type="AlphaFoldDB" id="A0A399CXF5"/>
<protein>
    <recommendedName>
        <fullName evidence="3">Alpha/beta hydrolase</fullName>
    </recommendedName>
</protein>